<dbReference type="GO" id="GO:0004129">
    <property type="term" value="F:cytochrome-c oxidase activity"/>
    <property type="evidence" value="ECO:0007669"/>
    <property type="project" value="UniProtKB-EC"/>
</dbReference>
<protein>
    <recommendedName>
        <fullName evidence="12">Cytochrome aa3 subunit 2</fullName>
    </recommendedName>
</protein>
<evidence type="ECO:0000256" key="11">
    <source>
        <dbReference type="ARBA" id="ARBA00024688"/>
    </source>
</evidence>
<dbReference type="InterPro" id="IPR008972">
    <property type="entry name" value="Cupredoxin"/>
</dbReference>
<dbReference type="GO" id="GO:0005507">
    <property type="term" value="F:copper ion binding"/>
    <property type="evidence" value="ECO:0007669"/>
    <property type="project" value="InterPro"/>
</dbReference>
<dbReference type="STRING" id="435908.IDSA_06955"/>
<evidence type="ECO:0000256" key="7">
    <source>
        <dbReference type="ARBA" id="ARBA00022982"/>
    </source>
</evidence>
<feature type="transmembrane region" description="Helical" evidence="14">
    <location>
        <begin position="82"/>
        <end position="105"/>
    </location>
</feature>
<organism evidence="16 17">
    <name type="scientific">Pseudidiomarina salinarum</name>
    <dbReference type="NCBI Taxonomy" id="435908"/>
    <lineage>
        <taxon>Bacteria</taxon>
        <taxon>Pseudomonadati</taxon>
        <taxon>Pseudomonadota</taxon>
        <taxon>Gammaproteobacteria</taxon>
        <taxon>Alteromonadales</taxon>
        <taxon>Idiomarinaceae</taxon>
        <taxon>Pseudidiomarina</taxon>
    </lineage>
</organism>
<dbReference type="eggNOG" id="COG1622">
    <property type="taxonomic scope" value="Bacteria"/>
</dbReference>
<dbReference type="SUPFAM" id="SSF49503">
    <property type="entry name" value="Cupredoxins"/>
    <property type="match status" value="1"/>
</dbReference>
<dbReference type="CDD" id="cd04213">
    <property type="entry name" value="CuRO_CcO_Caa3_II"/>
    <property type="match status" value="1"/>
</dbReference>
<dbReference type="PANTHER" id="PTHR22888">
    <property type="entry name" value="CYTOCHROME C OXIDASE, SUBUNIT II"/>
    <property type="match status" value="1"/>
</dbReference>
<evidence type="ECO:0000313" key="17">
    <source>
        <dbReference type="Proteomes" id="UP000054363"/>
    </source>
</evidence>
<dbReference type="InterPro" id="IPR014222">
    <property type="entry name" value="Cyt_c_oxidase_su2"/>
</dbReference>
<comment type="catalytic activity">
    <reaction evidence="13">
        <text>4 Fe(II)-[cytochrome c] + O2 + 8 H(+)(in) = 4 Fe(III)-[cytochrome c] + 2 H2O + 4 H(+)(out)</text>
        <dbReference type="Rhea" id="RHEA:11436"/>
        <dbReference type="Rhea" id="RHEA-COMP:10350"/>
        <dbReference type="Rhea" id="RHEA-COMP:14399"/>
        <dbReference type="ChEBI" id="CHEBI:15377"/>
        <dbReference type="ChEBI" id="CHEBI:15378"/>
        <dbReference type="ChEBI" id="CHEBI:15379"/>
        <dbReference type="ChEBI" id="CHEBI:29033"/>
        <dbReference type="ChEBI" id="CHEBI:29034"/>
        <dbReference type="EC" id="7.1.1.9"/>
    </reaction>
</comment>
<dbReference type="Gene3D" id="2.60.40.420">
    <property type="entry name" value="Cupredoxins - blue copper proteins"/>
    <property type="match status" value="1"/>
</dbReference>
<comment type="similarity">
    <text evidence="2">Belongs to the cytochrome c oxidase subunit 2 family.</text>
</comment>
<keyword evidence="7" id="KW-0249">Electron transport</keyword>
<evidence type="ECO:0000256" key="2">
    <source>
        <dbReference type="ARBA" id="ARBA00007866"/>
    </source>
</evidence>
<dbReference type="InterPro" id="IPR034236">
    <property type="entry name" value="CuRO_CcO_Caa3_II"/>
</dbReference>
<keyword evidence="9" id="KW-0186">Copper</keyword>
<keyword evidence="17" id="KW-1185">Reference proteome</keyword>
<evidence type="ECO:0000256" key="8">
    <source>
        <dbReference type="ARBA" id="ARBA00022989"/>
    </source>
</evidence>
<feature type="domain" description="Cytochrome oxidase subunit II copper A binding" evidence="15">
    <location>
        <begin position="117"/>
        <end position="229"/>
    </location>
</feature>
<keyword evidence="10 14" id="KW-0472">Membrane</keyword>
<evidence type="ECO:0000256" key="6">
    <source>
        <dbReference type="ARBA" id="ARBA00022723"/>
    </source>
</evidence>
<keyword evidence="6" id="KW-0479">Metal-binding</keyword>
<dbReference type="GO" id="GO:0016491">
    <property type="term" value="F:oxidoreductase activity"/>
    <property type="evidence" value="ECO:0007669"/>
    <property type="project" value="InterPro"/>
</dbReference>
<dbReference type="GO" id="GO:0016020">
    <property type="term" value="C:membrane"/>
    <property type="evidence" value="ECO:0007669"/>
    <property type="project" value="UniProtKB-SubCell"/>
</dbReference>
<evidence type="ECO:0000313" key="16">
    <source>
        <dbReference type="EMBL" id="KFZ30817.1"/>
    </source>
</evidence>
<dbReference type="GO" id="GO:0042773">
    <property type="term" value="P:ATP synthesis coupled electron transport"/>
    <property type="evidence" value="ECO:0007669"/>
    <property type="project" value="TreeGrafter"/>
</dbReference>
<dbReference type="RefSeq" id="WP_051986136.1">
    <property type="nucleotide sequence ID" value="NZ_JPER01000003.1"/>
</dbReference>
<dbReference type="PANTHER" id="PTHR22888:SF9">
    <property type="entry name" value="CYTOCHROME C OXIDASE SUBUNIT 2"/>
    <property type="match status" value="1"/>
</dbReference>
<dbReference type="InterPro" id="IPR045187">
    <property type="entry name" value="CcO_II"/>
</dbReference>
<reference evidence="16 17" key="1">
    <citation type="submission" date="2014-06" db="EMBL/GenBank/DDBJ databases">
        <title>The draft genome sequence of Idiomarina salinarum ISL-52.</title>
        <authorList>
            <person name="Du J."/>
            <person name="Shao Z."/>
        </authorList>
    </citation>
    <scope>NUCLEOTIDE SEQUENCE [LARGE SCALE GENOMIC DNA]</scope>
    <source>
        <strain evidence="16 17">ISL-52</strain>
    </source>
</reference>
<evidence type="ECO:0000256" key="4">
    <source>
        <dbReference type="ARBA" id="ARBA00022660"/>
    </source>
</evidence>
<dbReference type="NCBIfam" id="TIGR02866">
    <property type="entry name" value="CoxB"/>
    <property type="match status" value="1"/>
</dbReference>
<dbReference type="InterPro" id="IPR001505">
    <property type="entry name" value="Copper_CuA"/>
</dbReference>
<comment type="caution">
    <text evidence="16">The sequence shown here is derived from an EMBL/GenBank/DDBJ whole genome shotgun (WGS) entry which is preliminary data.</text>
</comment>
<proteinExistence type="inferred from homology"/>
<sequence>MKKTLAAATVAASLMLLSGCSGPYSSLDPAGPAAGSVAALTWAMLIGALTIFIGLILLCWYAVRRNNEELSDAEAQRIQNRWILAGGIALPVVTITALLTFGIPIGHSLLPLPLQQGEGMRIDIKARQWFWEVSYPDTDIQAINEIHIPVDTPVDFHISSADVIHSFWSPRLGGKIDAIPGRTNVLRLEANQVGEYSGQCAEFCGGGHAVMGFTIIALSAEDFEAWLQQEGAETND</sequence>
<evidence type="ECO:0000256" key="12">
    <source>
        <dbReference type="ARBA" id="ARBA00031399"/>
    </source>
</evidence>
<keyword evidence="4" id="KW-0679">Respiratory chain</keyword>
<evidence type="ECO:0000256" key="5">
    <source>
        <dbReference type="ARBA" id="ARBA00022692"/>
    </source>
</evidence>
<dbReference type="EMBL" id="JPER01000003">
    <property type="protein sequence ID" value="KFZ30817.1"/>
    <property type="molecule type" value="Genomic_DNA"/>
</dbReference>
<dbReference type="PROSITE" id="PS00078">
    <property type="entry name" value="COX2"/>
    <property type="match status" value="1"/>
</dbReference>
<keyword evidence="3" id="KW-0813">Transport</keyword>
<evidence type="ECO:0000256" key="9">
    <source>
        <dbReference type="ARBA" id="ARBA00023008"/>
    </source>
</evidence>
<accession>A0A094IUK5</accession>
<evidence type="ECO:0000256" key="13">
    <source>
        <dbReference type="ARBA" id="ARBA00047816"/>
    </source>
</evidence>
<dbReference type="PROSITE" id="PS51257">
    <property type="entry name" value="PROKAR_LIPOPROTEIN"/>
    <property type="match status" value="1"/>
</dbReference>
<feature type="transmembrane region" description="Helical" evidence="14">
    <location>
        <begin position="37"/>
        <end position="61"/>
    </location>
</feature>
<dbReference type="AlphaFoldDB" id="A0A094IUK5"/>
<evidence type="ECO:0000256" key="1">
    <source>
        <dbReference type="ARBA" id="ARBA00004141"/>
    </source>
</evidence>
<dbReference type="OrthoDB" id="9783445at2"/>
<dbReference type="PROSITE" id="PS50857">
    <property type="entry name" value="COX2_CUA"/>
    <property type="match status" value="1"/>
</dbReference>
<comment type="subcellular location">
    <subcellularLocation>
        <location evidence="1">Membrane</location>
        <topology evidence="1">Multi-pass membrane protein</topology>
    </subcellularLocation>
</comment>
<dbReference type="Pfam" id="PF00116">
    <property type="entry name" value="COX2"/>
    <property type="match status" value="1"/>
</dbReference>
<name>A0A094IUK5_9GAMM</name>
<evidence type="ECO:0000256" key="14">
    <source>
        <dbReference type="SAM" id="Phobius"/>
    </source>
</evidence>
<comment type="function">
    <text evidence="11">Subunits I and II form the functional core of the enzyme complex. Electrons originating in cytochrome c are transferred via heme a and Cu(A) to the binuclear center formed by heme a3 and Cu(B).</text>
</comment>
<evidence type="ECO:0000256" key="3">
    <source>
        <dbReference type="ARBA" id="ARBA00022448"/>
    </source>
</evidence>
<evidence type="ECO:0000256" key="10">
    <source>
        <dbReference type="ARBA" id="ARBA00023136"/>
    </source>
</evidence>
<evidence type="ECO:0000259" key="15">
    <source>
        <dbReference type="PROSITE" id="PS50857"/>
    </source>
</evidence>
<dbReference type="InterPro" id="IPR002429">
    <property type="entry name" value="CcO_II-like_C"/>
</dbReference>
<dbReference type="Proteomes" id="UP000054363">
    <property type="component" value="Unassembled WGS sequence"/>
</dbReference>
<keyword evidence="5 14" id="KW-0812">Transmembrane</keyword>
<keyword evidence="8 14" id="KW-1133">Transmembrane helix</keyword>
<gene>
    <name evidence="16" type="ORF">IDSA_06955</name>
</gene>